<dbReference type="PANTHER" id="PTHR46072:SF4">
    <property type="entry name" value="AMIDASE C550.07-RELATED"/>
    <property type="match status" value="1"/>
</dbReference>
<dbReference type="Gene3D" id="3.90.1300.10">
    <property type="entry name" value="Amidase signature (AS) domain"/>
    <property type="match status" value="1"/>
</dbReference>
<dbReference type="GO" id="GO:0004040">
    <property type="term" value="F:amidase activity"/>
    <property type="evidence" value="ECO:0007669"/>
    <property type="project" value="UniProtKB-EC"/>
</dbReference>
<dbReference type="InterPro" id="IPR036928">
    <property type="entry name" value="AS_sf"/>
</dbReference>
<dbReference type="PANTHER" id="PTHR46072">
    <property type="entry name" value="AMIDASE-RELATED-RELATED"/>
    <property type="match status" value="1"/>
</dbReference>
<reference evidence="8 9" key="1">
    <citation type="submission" date="2016-03" db="EMBL/GenBank/DDBJ databases">
        <authorList>
            <person name="Ploux O."/>
        </authorList>
    </citation>
    <scope>NUCLEOTIDE SEQUENCE [LARGE SCALE GENOMIC DNA]</scope>
    <source>
        <strain evidence="8 9">URUG2</strain>
    </source>
</reference>
<comment type="similarity">
    <text evidence="2">Belongs to the amidase family.</text>
</comment>
<feature type="domain" description="Amidase" evidence="7">
    <location>
        <begin position="73"/>
        <end position="551"/>
    </location>
</feature>
<proteinExistence type="inferred from homology"/>
<accession>A0A2D3UQL0</accession>
<keyword evidence="4" id="KW-0378">Hydrolase</keyword>
<keyword evidence="9" id="KW-1185">Reference proteome</keyword>
<dbReference type="Pfam" id="PF01425">
    <property type="entry name" value="Amidase"/>
    <property type="match status" value="1"/>
</dbReference>
<dbReference type="EMBL" id="FJUY01000003">
    <property type="protein sequence ID" value="CZT16608.1"/>
    <property type="molecule type" value="Genomic_DNA"/>
</dbReference>
<dbReference type="OrthoDB" id="6428749at2759"/>
<dbReference type="PROSITE" id="PS00571">
    <property type="entry name" value="AMIDASES"/>
    <property type="match status" value="1"/>
</dbReference>
<feature type="binding site" evidence="6">
    <location>
        <position position="202"/>
    </location>
    <ligand>
        <name>substrate</name>
    </ligand>
</feature>
<evidence type="ECO:0000259" key="7">
    <source>
        <dbReference type="Pfam" id="PF01425"/>
    </source>
</evidence>
<evidence type="ECO:0000256" key="3">
    <source>
        <dbReference type="ARBA" id="ARBA00012922"/>
    </source>
</evidence>
<feature type="binding site" evidence="6">
    <location>
        <begin position="223"/>
        <end position="226"/>
    </location>
    <ligand>
        <name>substrate</name>
    </ligand>
</feature>
<evidence type="ECO:0000256" key="4">
    <source>
        <dbReference type="ARBA" id="ARBA00022801"/>
    </source>
</evidence>
<evidence type="ECO:0000256" key="1">
    <source>
        <dbReference type="ARBA" id="ARBA00001311"/>
    </source>
</evidence>
<protein>
    <recommendedName>
        <fullName evidence="3">amidase</fullName>
        <ecNumber evidence="3">3.5.1.4</ecNumber>
    </recommendedName>
</protein>
<dbReference type="STRING" id="112498.A0A2D3UQL0"/>
<sequence length="570" mass="62240">MDWKAIARTRQDHRERTIQVLEPPIPDVPVSTGSNVTKIPSTLLTQEVLSITGRDAETLVRQLASGNLTSTVVTKAFLQRAALASRLTNCVTELLTDQALERANFLDEHFSKHGPIGPLHGLPISVKEHISMKDLDVNAGFVSWVGRIGADDALILKLLWHAGAVFHARTTEPQTLMHLETSSSIYGVTVNPYNTNLTSGGSSGGEGALLGMNGSCLGIGTDIGGSIRSPAANNGVYGLRPTSYRLPLDGFAATMLGEEQVVPVVGPLSASLEGIKLFMKTLIDQKPWLYEPSLIPMPWKDTSISSLLRRGHQGQPRLRIGVLANDGIVKPHPPIVRGIQTMVDKLKGHPDIEIVDFPAYKHDEAWRIIASLYFADGAREEIEAIDASGEPWMPLSDFIIKENPHVKALTIPETWKLTCERDAYKAAYARHWNSVGTGLPGPESGSKITVDADALQDRIVDVVLCPVGPGVAPLLNTARYWNYTSQWNLLDYPALVFPTGLACGPEDKADIEYSPRNEQDAYNHNLYDPAKYADAPISLQLVGRRYEDEKVIEALEFMLRVAGIPSSNGN</sequence>
<dbReference type="InterPro" id="IPR020556">
    <property type="entry name" value="Amidase_CS"/>
</dbReference>
<dbReference type="EC" id="3.5.1.4" evidence="3"/>
<evidence type="ECO:0000256" key="2">
    <source>
        <dbReference type="ARBA" id="ARBA00009199"/>
    </source>
</evidence>
<dbReference type="RefSeq" id="XP_023623501.1">
    <property type="nucleotide sequence ID" value="XM_023767733.1"/>
</dbReference>
<comment type="catalytic activity">
    <reaction evidence="1">
        <text>a monocarboxylic acid amide + H2O = a monocarboxylate + NH4(+)</text>
        <dbReference type="Rhea" id="RHEA:12020"/>
        <dbReference type="ChEBI" id="CHEBI:15377"/>
        <dbReference type="ChEBI" id="CHEBI:28938"/>
        <dbReference type="ChEBI" id="CHEBI:35757"/>
        <dbReference type="ChEBI" id="CHEBI:83628"/>
        <dbReference type="EC" id="3.5.1.4"/>
    </reaction>
</comment>
<dbReference type="AlphaFoldDB" id="A0A2D3UQL0"/>
<gene>
    <name evidence="8" type="ORF">RCC_02442</name>
</gene>
<feature type="active site" description="Charge relay system" evidence="5">
    <location>
        <position position="127"/>
    </location>
</feature>
<dbReference type="SUPFAM" id="SSF75304">
    <property type="entry name" value="Amidase signature (AS) enzymes"/>
    <property type="match status" value="1"/>
</dbReference>
<feature type="active site" description="Acyl-ester intermediate" evidence="5">
    <location>
        <position position="226"/>
    </location>
</feature>
<feature type="active site" description="Charge relay system" evidence="5">
    <location>
        <position position="202"/>
    </location>
</feature>
<feature type="binding site" evidence="6">
    <location>
        <position position="176"/>
    </location>
    <ligand>
        <name>substrate</name>
    </ligand>
</feature>
<evidence type="ECO:0000313" key="9">
    <source>
        <dbReference type="Proteomes" id="UP000225277"/>
    </source>
</evidence>
<organism evidence="8 9">
    <name type="scientific">Ramularia collo-cygni</name>
    <dbReference type="NCBI Taxonomy" id="112498"/>
    <lineage>
        <taxon>Eukaryota</taxon>
        <taxon>Fungi</taxon>
        <taxon>Dikarya</taxon>
        <taxon>Ascomycota</taxon>
        <taxon>Pezizomycotina</taxon>
        <taxon>Dothideomycetes</taxon>
        <taxon>Dothideomycetidae</taxon>
        <taxon>Mycosphaerellales</taxon>
        <taxon>Mycosphaerellaceae</taxon>
        <taxon>Ramularia</taxon>
    </lineage>
</organism>
<dbReference type="PIRSF" id="PIRSF001221">
    <property type="entry name" value="Amidase_fungi"/>
    <property type="match status" value="1"/>
</dbReference>
<name>A0A2D3UQL0_9PEZI</name>
<dbReference type="InterPro" id="IPR023631">
    <property type="entry name" value="Amidase_dom"/>
</dbReference>
<evidence type="ECO:0000256" key="5">
    <source>
        <dbReference type="PIRSR" id="PIRSR001221-1"/>
    </source>
</evidence>
<dbReference type="Proteomes" id="UP000225277">
    <property type="component" value="Unassembled WGS sequence"/>
</dbReference>
<evidence type="ECO:0000256" key="6">
    <source>
        <dbReference type="PIRSR" id="PIRSR001221-2"/>
    </source>
</evidence>
<dbReference type="GeneID" id="35597658"/>
<evidence type="ECO:0000313" key="8">
    <source>
        <dbReference type="EMBL" id="CZT16608.1"/>
    </source>
</evidence>